<dbReference type="EMBL" id="PRFC01000270">
    <property type="protein sequence ID" value="PWU95079.1"/>
    <property type="molecule type" value="Genomic_DNA"/>
</dbReference>
<dbReference type="VEuPathDB" id="TriTrypDB:C3747_270g28"/>
<evidence type="ECO:0000313" key="3">
    <source>
        <dbReference type="Proteomes" id="UP000246078"/>
    </source>
</evidence>
<dbReference type="OrthoDB" id="417125at2759"/>
<sequence>MDMNMGRAATGADGFAANAGMEFGACRRWREYLQTTSAMYSELERERAAGWQSEALDWWYQQRHKKEDEEAVKRQGGMTAPSSTSFFNSDIVKLCERYCEHAERVLMRAAPSYFKPFSEATRGPPAGRATEKEKEEKEEKEEQSSPPTFLDLGSAPGGVSKFLVTRLRWRGVGVSLPVSRGGIASDSSWLHSSTTPAQYEFIEGSITENDWHESIQGRNFYFVNGGAVQDHGQRNAEKLSNDTEDGGGNHAVVVSDDDAQPVLPWFKFLVPQLRLAVEHVEEGGVIMLVFGVPECASLSILLALVQPLVHGGIHILETMHLTKSPVYILITGVCVKCEEEARAAWDKVLALMTQESRDFWLGETEEGLRLAKTGFAQHRKGLEAVWEKTTSFLRRRRLQAERARAASMNWKRIMKRQRD</sequence>
<evidence type="ECO:0000313" key="2">
    <source>
        <dbReference type="EMBL" id="PWU95079.1"/>
    </source>
</evidence>
<dbReference type="VEuPathDB" id="TriTrypDB:TCSYLVIO_003610"/>
<dbReference type="AlphaFoldDB" id="A0A2V2VF74"/>
<dbReference type="VEuPathDB" id="TriTrypDB:TcCLB.507317.30"/>
<dbReference type="VEuPathDB" id="TriTrypDB:TcYC6_0086230"/>
<gene>
    <name evidence="2" type="ORF">C3747_270g28</name>
</gene>
<dbReference type="VEuPathDB" id="TriTrypDB:C4B63_24g231"/>
<dbReference type="VEuPathDB" id="TriTrypDB:TcG_07292"/>
<evidence type="ECO:0000256" key="1">
    <source>
        <dbReference type="SAM" id="MobiDB-lite"/>
    </source>
</evidence>
<dbReference type="VEuPathDB" id="TriTrypDB:TCDM_07400"/>
<feature type="region of interest" description="Disordered" evidence="1">
    <location>
        <begin position="117"/>
        <end position="153"/>
    </location>
</feature>
<organism evidence="2 3">
    <name type="scientific">Trypanosoma cruzi</name>
    <dbReference type="NCBI Taxonomy" id="5693"/>
    <lineage>
        <taxon>Eukaryota</taxon>
        <taxon>Discoba</taxon>
        <taxon>Euglenozoa</taxon>
        <taxon>Kinetoplastea</taxon>
        <taxon>Metakinetoplastina</taxon>
        <taxon>Trypanosomatida</taxon>
        <taxon>Trypanosomatidae</taxon>
        <taxon>Trypanosoma</taxon>
        <taxon>Schizotrypanum</taxon>
    </lineage>
</organism>
<dbReference type="VEuPathDB" id="TriTrypDB:TcBrA4_0096920"/>
<dbReference type="VEuPathDB" id="TriTrypDB:BCY84_12143"/>
<proteinExistence type="predicted"/>
<dbReference type="VEuPathDB" id="TriTrypDB:Tc_MARK_6418"/>
<name>A0A2V2VF74_TRYCR</name>
<accession>A0A2V2VF74</accession>
<dbReference type="VEuPathDB" id="TriTrypDB:ECC02_009300"/>
<dbReference type="Proteomes" id="UP000246078">
    <property type="component" value="Unassembled WGS sequence"/>
</dbReference>
<dbReference type="VEuPathDB" id="TriTrypDB:TcCLB.506465.10"/>
<feature type="compositionally biased region" description="Basic and acidic residues" evidence="1">
    <location>
        <begin position="129"/>
        <end position="143"/>
    </location>
</feature>
<reference evidence="2 3" key="1">
    <citation type="journal article" date="2018" name="Microb. Genom.">
        <title>Expanding an expanded genome: long-read sequencing of Trypanosoma cruzi.</title>
        <authorList>
            <person name="Berna L."/>
            <person name="Rodriguez M."/>
            <person name="Chiribao M.L."/>
            <person name="Parodi-Talice A."/>
            <person name="Pita S."/>
            <person name="Rijo G."/>
            <person name="Alvarez-Valin F."/>
            <person name="Robello C."/>
        </authorList>
    </citation>
    <scope>NUCLEOTIDE SEQUENCE [LARGE SCALE GENOMIC DNA]</scope>
    <source>
        <strain evidence="2 3">TCC</strain>
    </source>
</reference>
<dbReference type="VEuPathDB" id="TriTrypDB:TcCL_NonESM04971"/>
<dbReference type="OMA" id="CDHARRI"/>
<evidence type="ECO:0008006" key="4">
    <source>
        <dbReference type="Google" id="ProtNLM"/>
    </source>
</evidence>
<protein>
    <recommendedName>
        <fullName evidence="4">Methyltransferase</fullName>
    </recommendedName>
</protein>
<comment type="caution">
    <text evidence="2">The sequence shown here is derived from an EMBL/GenBank/DDBJ whole genome shotgun (WGS) entry which is preliminary data.</text>
</comment>